<dbReference type="InterPro" id="IPR036396">
    <property type="entry name" value="Cyt_P450_sf"/>
</dbReference>
<accession>A0A9W2ZUQ4</accession>
<dbReference type="Pfam" id="PF00067">
    <property type="entry name" value="p450"/>
    <property type="match status" value="1"/>
</dbReference>
<evidence type="ECO:0000256" key="3">
    <source>
        <dbReference type="ARBA" id="ARBA00022723"/>
    </source>
</evidence>
<dbReference type="GO" id="GO:0020037">
    <property type="term" value="F:heme binding"/>
    <property type="evidence" value="ECO:0007669"/>
    <property type="project" value="InterPro"/>
</dbReference>
<dbReference type="InterPro" id="IPR001128">
    <property type="entry name" value="Cyt_P450"/>
</dbReference>
<sequence>MAASGDCWREQRSVTLSIVRTFGMGKNIMAEKMQEEIALFLKLLDSYGGQPVDIRVDTNMSISNVILSILLGQRFDYDDPVFQKLITLMNISITHVSGTSLLNFMPFLRYLPGDLFNAKKVRDYVKEMNEILGVRYVKDKGYDNYDEDNIDNFIAAYVKEKNRKLKSGEQTFLHDQDLVKIIVEMFGAGMETTSSTILWCILYTLHHPRVQDKIHQELDAAILGDRLPNIQDKTNLVYLNAVIMETQRLASTVPLSAPHLCSEDTTLRGFFIPKGTCILPNLDSVLLDEKIWGVDAKDFRPERFIDNNGCLLHPEELIPFSIGRRLCLGESIAKMELFLYLSSLFQRYTFRPEIQGFPPKMTDIFGIVAVPGAYKVRMLKRQKKQ</sequence>
<dbReference type="GO" id="GO:0005737">
    <property type="term" value="C:cytoplasm"/>
    <property type="evidence" value="ECO:0007669"/>
    <property type="project" value="TreeGrafter"/>
</dbReference>
<feature type="binding site" description="axial binding residue" evidence="7">
    <location>
        <position position="327"/>
    </location>
    <ligand>
        <name>heme</name>
        <dbReference type="ChEBI" id="CHEBI:30413"/>
    </ligand>
    <ligandPart>
        <name>Fe</name>
        <dbReference type="ChEBI" id="CHEBI:18248"/>
    </ligandPart>
</feature>
<dbReference type="GeneID" id="106070786"/>
<dbReference type="Proteomes" id="UP001165740">
    <property type="component" value="Chromosome 3"/>
</dbReference>
<evidence type="ECO:0000256" key="7">
    <source>
        <dbReference type="PIRSR" id="PIRSR602401-1"/>
    </source>
</evidence>
<dbReference type="RefSeq" id="XP_055878668.1">
    <property type="nucleotide sequence ID" value="XM_056022693.1"/>
</dbReference>
<dbReference type="InterPro" id="IPR050182">
    <property type="entry name" value="Cytochrome_P450_fam2"/>
</dbReference>
<evidence type="ECO:0000256" key="2">
    <source>
        <dbReference type="ARBA" id="ARBA00010617"/>
    </source>
</evidence>
<keyword evidence="3 7" id="KW-0479">Metal-binding</keyword>
<evidence type="ECO:0000256" key="6">
    <source>
        <dbReference type="ARBA" id="ARBA00023033"/>
    </source>
</evidence>
<evidence type="ECO:0000256" key="1">
    <source>
        <dbReference type="ARBA" id="ARBA00001971"/>
    </source>
</evidence>
<comment type="cofactor">
    <cofactor evidence="1 7">
        <name>heme</name>
        <dbReference type="ChEBI" id="CHEBI:30413"/>
    </cofactor>
</comment>
<dbReference type="SUPFAM" id="SSF48264">
    <property type="entry name" value="Cytochrome P450"/>
    <property type="match status" value="1"/>
</dbReference>
<keyword evidence="5 7" id="KW-0408">Iron</keyword>
<dbReference type="PANTHER" id="PTHR24300:SF375">
    <property type="entry name" value="CYTOCHROME P450 FAMILY"/>
    <property type="match status" value="1"/>
</dbReference>
<dbReference type="FunFam" id="1.10.630.10:FF:000036">
    <property type="entry name" value="CYtochrome P450 family"/>
    <property type="match status" value="1"/>
</dbReference>
<evidence type="ECO:0000256" key="8">
    <source>
        <dbReference type="RuleBase" id="RU000461"/>
    </source>
</evidence>
<keyword evidence="7 8" id="KW-0349">Heme</keyword>
<dbReference type="InterPro" id="IPR017972">
    <property type="entry name" value="Cyt_P450_CS"/>
</dbReference>
<dbReference type="PANTHER" id="PTHR24300">
    <property type="entry name" value="CYTOCHROME P450 508A4-RELATED"/>
    <property type="match status" value="1"/>
</dbReference>
<dbReference type="Gene3D" id="1.10.630.10">
    <property type="entry name" value="Cytochrome P450"/>
    <property type="match status" value="1"/>
</dbReference>
<dbReference type="AlphaFoldDB" id="A0A9W2ZUQ4"/>
<dbReference type="GO" id="GO:0016712">
    <property type="term" value="F:oxidoreductase activity, acting on paired donors, with incorporation or reduction of molecular oxygen, reduced flavin or flavoprotein as one donor, and incorporation of one atom of oxygen"/>
    <property type="evidence" value="ECO:0007669"/>
    <property type="project" value="TreeGrafter"/>
</dbReference>
<evidence type="ECO:0000256" key="5">
    <source>
        <dbReference type="ARBA" id="ARBA00023004"/>
    </source>
</evidence>
<proteinExistence type="inferred from homology"/>
<keyword evidence="4 8" id="KW-0560">Oxidoreductase</keyword>
<dbReference type="GO" id="GO:0006805">
    <property type="term" value="P:xenobiotic metabolic process"/>
    <property type="evidence" value="ECO:0007669"/>
    <property type="project" value="TreeGrafter"/>
</dbReference>
<evidence type="ECO:0000313" key="9">
    <source>
        <dbReference type="Proteomes" id="UP001165740"/>
    </source>
</evidence>
<dbReference type="OrthoDB" id="2789670at2759"/>
<comment type="similarity">
    <text evidence="2 8">Belongs to the cytochrome P450 family.</text>
</comment>
<dbReference type="OMA" id="NISITHV"/>
<dbReference type="GO" id="GO:0005506">
    <property type="term" value="F:iron ion binding"/>
    <property type="evidence" value="ECO:0007669"/>
    <property type="project" value="InterPro"/>
</dbReference>
<gene>
    <name evidence="10" type="primary">LOC106070786</name>
</gene>
<dbReference type="PROSITE" id="PS00086">
    <property type="entry name" value="CYTOCHROME_P450"/>
    <property type="match status" value="1"/>
</dbReference>
<keyword evidence="6 8" id="KW-0503">Monooxygenase</keyword>
<name>A0A9W2ZUQ4_BIOGL</name>
<reference evidence="10" key="1">
    <citation type="submission" date="2025-08" db="UniProtKB">
        <authorList>
            <consortium name="RefSeq"/>
        </authorList>
    </citation>
    <scope>IDENTIFICATION</scope>
</reference>
<dbReference type="PRINTS" id="PR00463">
    <property type="entry name" value="EP450I"/>
</dbReference>
<protein>
    <submittedName>
        <fullName evidence="10">Cytochrome P450 2U1-like</fullName>
    </submittedName>
</protein>
<dbReference type="GO" id="GO:0006082">
    <property type="term" value="P:organic acid metabolic process"/>
    <property type="evidence" value="ECO:0007669"/>
    <property type="project" value="TreeGrafter"/>
</dbReference>
<organism evidence="9 10">
    <name type="scientific">Biomphalaria glabrata</name>
    <name type="common">Bloodfluke planorb</name>
    <name type="synonym">Freshwater snail</name>
    <dbReference type="NCBI Taxonomy" id="6526"/>
    <lineage>
        <taxon>Eukaryota</taxon>
        <taxon>Metazoa</taxon>
        <taxon>Spiralia</taxon>
        <taxon>Lophotrochozoa</taxon>
        <taxon>Mollusca</taxon>
        <taxon>Gastropoda</taxon>
        <taxon>Heterobranchia</taxon>
        <taxon>Euthyneura</taxon>
        <taxon>Panpulmonata</taxon>
        <taxon>Hygrophila</taxon>
        <taxon>Lymnaeoidea</taxon>
        <taxon>Planorbidae</taxon>
        <taxon>Biomphalaria</taxon>
    </lineage>
</organism>
<dbReference type="PRINTS" id="PR00385">
    <property type="entry name" value="P450"/>
</dbReference>
<evidence type="ECO:0000256" key="4">
    <source>
        <dbReference type="ARBA" id="ARBA00023002"/>
    </source>
</evidence>
<keyword evidence="9" id="KW-1185">Reference proteome</keyword>
<evidence type="ECO:0000313" key="10">
    <source>
        <dbReference type="RefSeq" id="XP_055878668.1"/>
    </source>
</evidence>
<dbReference type="InterPro" id="IPR002401">
    <property type="entry name" value="Cyt_P450_E_grp-I"/>
</dbReference>